<feature type="domain" description="RNase H type-1" evidence="1">
    <location>
        <begin position="79"/>
        <end position="198"/>
    </location>
</feature>
<evidence type="ECO:0000259" key="1">
    <source>
        <dbReference type="Pfam" id="PF13456"/>
    </source>
</evidence>
<dbReference type="GO" id="GO:0003676">
    <property type="term" value="F:nucleic acid binding"/>
    <property type="evidence" value="ECO:0007669"/>
    <property type="project" value="InterPro"/>
</dbReference>
<proteinExistence type="evidence at transcript level"/>
<protein>
    <recommendedName>
        <fullName evidence="1">RNase H type-1 domain-containing protein</fullName>
    </recommendedName>
</protein>
<dbReference type="PANTHER" id="PTHR47723:SF19">
    <property type="entry name" value="POLYNUCLEOTIDYL TRANSFERASE, RIBONUCLEASE H-LIKE SUPERFAMILY PROTEIN"/>
    <property type="match status" value="1"/>
</dbReference>
<dbReference type="PANTHER" id="PTHR47723">
    <property type="entry name" value="OS05G0353850 PROTEIN"/>
    <property type="match status" value="1"/>
</dbReference>
<accession>I3SGE9</accession>
<dbReference type="GO" id="GO:0004523">
    <property type="term" value="F:RNA-DNA hybrid ribonuclease activity"/>
    <property type="evidence" value="ECO:0007669"/>
    <property type="project" value="InterPro"/>
</dbReference>
<dbReference type="EMBL" id="BT139546">
    <property type="protein sequence ID" value="AFK39341.1"/>
    <property type="molecule type" value="mRNA"/>
</dbReference>
<evidence type="ECO:0000313" key="2">
    <source>
        <dbReference type="EMBL" id="AFK39341.1"/>
    </source>
</evidence>
<sequence length="229" mass="25241">MSGRNDKREGEEEGWESTFLKVACVAAAAATEPGGLYALFKQPEPEAAQALTGTVTAQIAQRPNKEVWTKPRRGWLKLNVDGSLLPDPLSAGCGDVLRDSSGKWISGFAVKLEPRRHYPDETEKEAIFRGLQWARGRRVKKVVVESDNRGIVNLVKNGSRTINPLICQIRDLLSSGDWKAKLSWIPGNANGVADKLADIAREPDYPPFQLREFDSPPDGVRYALMADGQ</sequence>
<dbReference type="InterPro" id="IPR036397">
    <property type="entry name" value="RNaseH_sf"/>
</dbReference>
<dbReference type="Gene3D" id="3.30.420.10">
    <property type="entry name" value="Ribonuclease H-like superfamily/Ribonuclease H"/>
    <property type="match status" value="1"/>
</dbReference>
<dbReference type="InterPro" id="IPR053151">
    <property type="entry name" value="RNase_H-like"/>
</dbReference>
<dbReference type="SUPFAM" id="SSF53098">
    <property type="entry name" value="Ribonuclease H-like"/>
    <property type="match status" value="1"/>
</dbReference>
<name>I3SGE9_LOTJA</name>
<dbReference type="InterPro" id="IPR012337">
    <property type="entry name" value="RNaseH-like_sf"/>
</dbReference>
<dbReference type="InterPro" id="IPR044730">
    <property type="entry name" value="RNase_H-like_dom_plant"/>
</dbReference>
<dbReference type="InterPro" id="IPR002156">
    <property type="entry name" value="RNaseH_domain"/>
</dbReference>
<dbReference type="Pfam" id="PF13456">
    <property type="entry name" value="RVT_3"/>
    <property type="match status" value="1"/>
</dbReference>
<organism evidence="2">
    <name type="scientific">Lotus japonicus</name>
    <name type="common">Lotus corniculatus var. japonicus</name>
    <dbReference type="NCBI Taxonomy" id="34305"/>
    <lineage>
        <taxon>Eukaryota</taxon>
        <taxon>Viridiplantae</taxon>
        <taxon>Streptophyta</taxon>
        <taxon>Embryophyta</taxon>
        <taxon>Tracheophyta</taxon>
        <taxon>Spermatophyta</taxon>
        <taxon>Magnoliopsida</taxon>
        <taxon>eudicotyledons</taxon>
        <taxon>Gunneridae</taxon>
        <taxon>Pentapetalae</taxon>
        <taxon>rosids</taxon>
        <taxon>fabids</taxon>
        <taxon>Fabales</taxon>
        <taxon>Fabaceae</taxon>
        <taxon>Papilionoideae</taxon>
        <taxon>50 kb inversion clade</taxon>
        <taxon>NPAAA clade</taxon>
        <taxon>Hologalegina</taxon>
        <taxon>robinioid clade</taxon>
        <taxon>Loteae</taxon>
        <taxon>Lotus</taxon>
    </lineage>
</organism>
<reference evidence="2" key="1">
    <citation type="submission" date="2012-05" db="EMBL/GenBank/DDBJ databases">
        <authorList>
            <person name="Krishnakumar V."/>
            <person name="Cheung F."/>
            <person name="Xiao Y."/>
            <person name="Chan A."/>
            <person name="Moskal W.A."/>
            <person name="Town C.D."/>
        </authorList>
    </citation>
    <scope>NUCLEOTIDE SEQUENCE</scope>
</reference>
<dbReference type="AlphaFoldDB" id="I3SGE9"/>
<dbReference type="CDD" id="cd06222">
    <property type="entry name" value="RNase_H_like"/>
    <property type="match status" value="1"/>
</dbReference>